<dbReference type="InterPro" id="IPR036058">
    <property type="entry name" value="Kazal_dom_sf"/>
</dbReference>
<organism evidence="3">
    <name type="scientific">Phytophthora nicotianae</name>
    <name type="common">Potato buckeye rot agent</name>
    <name type="synonym">Phytophthora parasitica</name>
    <dbReference type="NCBI Taxonomy" id="4792"/>
    <lineage>
        <taxon>Eukaryota</taxon>
        <taxon>Sar</taxon>
        <taxon>Stramenopiles</taxon>
        <taxon>Oomycota</taxon>
        <taxon>Peronosporomycetes</taxon>
        <taxon>Peronosporales</taxon>
        <taxon>Peronosporaceae</taxon>
        <taxon>Phytophthora</taxon>
    </lineage>
</organism>
<feature type="compositionally biased region" description="Acidic residues" evidence="1">
    <location>
        <begin position="109"/>
        <end position="122"/>
    </location>
</feature>
<protein>
    <recommendedName>
        <fullName evidence="2">Kazal-like domain-containing protein</fullName>
    </recommendedName>
</protein>
<dbReference type="EMBL" id="KI682069">
    <property type="protein sequence ID" value="ETL83296.1"/>
    <property type="molecule type" value="Genomic_DNA"/>
</dbReference>
<dbReference type="AlphaFoldDB" id="W2KDH1"/>
<feature type="region of interest" description="Disordered" evidence="1">
    <location>
        <begin position="137"/>
        <end position="205"/>
    </location>
</feature>
<feature type="compositionally biased region" description="Low complexity" evidence="1">
    <location>
        <begin position="74"/>
        <end position="104"/>
    </location>
</feature>
<name>W2KDH1_PHYNI</name>
<dbReference type="PROSITE" id="PS51465">
    <property type="entry name" value="KAZAL_2"/>
    <property type="match status" value="1"/>
</dbReference>
<evidence type="ECO:0000313" key="3">
    <source>
        <dbReference type="EMBL" id="ETL83296.1"/>
    </source>
</evidence>
<feature type="compositionally biased region" description="Low complexity" evidence="1">
    <location>
        <begin position="10"/>
        <end position="39"/>
    </location>
</feature>
<evidence type="ECO:0000256" key="1">
    <source>
        <dbReference type="SAM" id="MobiDB-lite"/>
    </source>
</evidence>
<sequence length="205" mass="20646">ASEEAESASEEGSAASEEGSASSEEASASSEETGSSSGSPTTQKKATKAPSVESASASASASTTSSDMFEEAIESASSSTSGSDDASGSEASDSGSSGSSSEVSGCDEVCTDDFDPVTDEDGVTYSNKCFMQMAKCKQRKNGKAKKIYSADGSNYPLEGSRDSESPIQLAEPPTGSTKSEKPSKSLRGAFSSSGSDNTPFQQSSA</sequence>
<dbReference type="InterPro" id="IPR002350">
    <property type="entry name" value="Kazal_dom"/>
</dbReference>
<feature type="compositionally biased region" description="Basic residues" evidence="1">
    <location>
        <begin position="137"/>
        <end position="146"/>
    </location>
</feature>
<dbReference type="VEuPathDB" id="FungiDB:PPTG_03912"/>
<accession>W2KDH1</accession>
<feature type="compositionally biased region" description="Polar residues" evidence="1">
    <location>
        <begin position="190"/>
        <end position="205"/>
    </location>
</feature>
<dbReference type="Pfam" id="PF07648">
    <property type="entry name" value="Kazal_2"/>
    <property type="match status" value="1"/>
</dbReference>
<feature type="compositionally biased region" description="Low complexity" evidence="1">
    <location>
        <begin position="54"/>
        <end position="66"/>
    </location>
</feature>
<dbReference type="SUPFAM" id="SSF100895">
    <property type="entry name" value="Kazal-type serine protease inhibitors"/>
    <property type="match status" value="1"/>
</dbReference>
<dbReference type="SMART" id="SM00280">
    <property type="entry name" value="KAZAL"/>
    <property type="match status" value="1"/>
</dbReference>
<reference evidence="3" key="1">
    <citation type="submission" date="2013-11" db="EMBL/GenBank/DDBJ databases">
        <title>The Genome Sequence of Phytophthora parasitica CHvinca01.</title>
        <authorList>
            <consortium name="The Broad Institute Genomics Platform"/>
            <person name="Russ C."/>
            <person name="Tyler B."/>
            <person name="Panabieres F."/>
            <person name="Shan W."/>
            <person name="Tripathy S."/>
            <person name="Grunwald N."/>
            <person name="Machado M."/>
            <person name="Johnson C.S."/>
            <person name="Arredondo F."/>
            <person name="Hong C."/>
            <person name="Coffey M."/>
            <person name="Young S.K."/>
            <person name="Zeng Q."/>
            <person name="Gargeya S."/>
            <person name="Fitzgerald M."/>
            <person name="Abouelleil A."/>
            <person name="Alvarado L."/>
            <person name="Chapman S.B."/>
            <person name="Gainer-Dewar J."/>
            <person name="Goldberg J."/>
            <person name="Griggs A."/>
            <person name="Gujja S."/>
            <person name="Hansen M."/>
            <person name="Howarth C."/>
            <person name="Imamovic A."/>
            <person name="Ireland A."/>
            <person name="Larimer J."/>
            <person name="McCowan C."/>
            <person name="Murphy C."/>
            <person name="Pearson M."/>
            <person name="Poon T.W."/>
            <person name="Priest M."/>
            <person name="Roberts A."/>
            <person name="Saif S."/>
            <person name="Shea T."/>
            <person name="Sykes S."/>
            <person name="Wortman J."/>
            <person name="Nusbaum C."/>
            <person name="Birren B."/>
        </authorList>
    </citation>
    <scope>NUCLEOTIDE SEQUENCE [LARGE SCALE GENOMIC DNA]</scope>
    <source>
        <strain evidence="3">CHvinca01</strain>
    </source>
</reference>
<dbReference type="OrthoDB" id="410104at2759"/>
<dbReference type="Proteomes" id="UP000054423">
    <property type="component" value="Unassembled WGS sequence"/>
</dbReference>
<feature type="non-terminal residue" evidence="3">
    <location>
        <position position="1"/>
    </location>
</feature>
<gene>
    <name evidence="3" type="ORF">L917_16731</name>
</gene>
<dbReference type="CDD" id="cd00104">
    <property type="entry name" value="KAZAL_FS"/>
    <property type="match status" value="1"/>
</dbReference>
<feature type="region of interest" description="Disordered" evidence="1">
    <location>
        <begin position="1"/>
        <end position="125"/>
    </location>
</feature>
<dbReference type="Gene3D" id="3.30.60.30">
    <property type="match status" value="1"/>
</dbReference>
<proteinExistence type="predicted"/>
<evidence type="ECO:0000259" key="2">
    <source>
        <dbReference type="PROSITE" id="PS51465"/>
    </source>
</evidence>
<feature type="domain" description="Kazal-like" evidence="2">
    <location>
        <begin position="100"/>
        <end position="156"/>
    </location>
</feature>